<gene>
    <name evidence="3" type="primary">ZBBX</name>
</gene>
<proteinExistence type="predicted"/>
<keyword evidence="4" id="KW-1185">Reference proteome</keyword>
<reference evidence="3 4" key="1">
    <citation type="journal article" date="2012" name="Nature">
        <title>The genomic landscape of species divergence in Ficedula flycatchers.</title>
        <authorList>
            <person name="Ellegren H."/>
            <person name="Smeds L."/>
            <person name="Burri R."/>
            <person name="Olason P.I."/>
            <person name="Backstrom N."/>
            <person name="Kawakami T."/>
            <person name="Kunstner A."/>
            <person name="Makinen H."/>
            <person name="Nadachowska-Brzyska K."/>
            <person name="Qvarnstrom A."/>
            <person name="Uebbing S."/>
            <person name="Wolf J.B."/>
        </authorList>
    </citation>
    <scope>NUCLEOTIDE SEQUENCE [LARGE SCALE GENOMIC DNA]</scope>
</reference>
<dbReference type="PANTHER" id="PTHR28634">
    <property type="entry name" value="ZINC FINGER B-BOX DOMAIN-CONTAINING PROTEIN 1"/>
    <property type="match status" value="1"/>
</dbReference>
<evidence type="ECO:0000256" key="2">
    <source>
        <dbReference type="SAM" id="MobiDB-lite"/>
    </source>
</evidence>
<reference evidence="3" key="2">
    <citation type="submission" date="2025-08" db="UniProtKB">
        <authorList>
            <consortium name="Ensembl"/>
        </authorList>
    </citation>
    <scope>IDENTIFICATION</scope>
</reference>
<feature type="coiled-coil region" evidence="1">
    <location>
        <begin position="18"/>
        <end position="59"/>
    </location>
</feature>
<dbReference type="AlphaFoldDB" id="U3K1Z4"/>
<sequence>MNVNDFVILPGSKAGTSMRLKTKTVKELQLEKAQLETENKEMEKRLWQLQSNMSREKEERRMLGAYHWKSGQAGPPRTTQAQAVVQNNENRKKISPEKVKLRILKNEIQEPVKKPVKPERRNVVAHEKLGVKGMACGPPKIKGGLLEPASEPACANLGKQDKGLLLSGAFDEEVSAKSFQDALLQWSKGKSDPGGDPCASGVPSEPVGVCEVQTNVTALKEPIHVEFQKDGPTYMEKLLLKKYRRTPVDQFFSSCMKDSRPVQALSVHQAGAGGGGQGEDDDDGIEELTDEEVKKYWASVYRVAESNTVSENAESSLKIEFLDDSPTKDLEESSHYSVEETGDGGMSKQGETFPLDCGSNPVSPKEISQEKPIVCSDLEINAVQEESTEPKAGGTSLSSCELPKEVSDLTEAMSKDLLGTELKSSRDLLETELQKSRREPQELGSACSSQSLVLPVITKSSALQDIAKRQKCGSTSYQGLEGFFVVGANPKQEKLEALSSLAAASSPRDKRIHFPGDGQWNSGRSLSEYADDSVVQGVLESQVNRAANAVQAPGNLSPLMAAWTPWPGPENNSNLTCEDETSSSRAWEKIFGNADFQNTLELKDHDTFDIFGRRSVLAPQTLLLVLHLVMNTRRERRQQKPVHSRVGL</sequence>
<accession>U3K1Z4</accession>
<evidence type="ECO:0000313" key="4">
    <source>
        <dbReference type="Proteomes" id="UP000016665"/>
    </source>
</evidence>
<dbReference type="GeneTree" id="ENSGT00940000167407"/>
<feature type="compositionally biased region" description="Basic and acidic residues" evidence="2">
    <location>
        <begin position="325"/>
        <end position="338"/>
    </location>
</feature>
<dbReference type="Ensembl" id="ENSFALT00000009087.2">
    <property type="protein sequence ID" value="ENSFALP00000009048.2"/>
    <property type="gene ID" value="ENSFALG00000008674.2"/>
</dbReference>
<evidence type="ECO:0000313" key="3">
    <source>
        <dbReference type="Ensembl" id="ENSFALP00000009048.2"/>
    </source>
</evidence>
<dbReference type="PANTHER" id="PTHR28634:SF1">
    <property type="entry name" value="ZINC FINGER B-BOX DOMAIN-CONTAINING PROTEIN 1"/>
    <property type="match status" value="1"/>
</dbReference>
<feature type="region of interest" description="Disordered" evidence="2">
    <location>
        <begin position="323"/>
        <end position="349"/>
    </location>
</feature>
<protein>
    <submittedName>
        <fullName evidence="3">Zinc finger B-box domain containing</fullName>
    </submittedName>
</protein>
<dbReference type="InterPro" id="IPR037688">
    <property type="entry name" value="ZBBX"/>
</dbReference>
<dbReference type="Proteomes" id="UP000016665">
    <property type="component" value="Chromosome 9"/>
</dbReference>
<evidence type="ECO:0000256" key="1">
    <source>
        <dbReference type="SAM" id="Coils"/>
    </source>
</evidence>
<reference evidence="3" key="3">
    <citation type="submission" date="2025-09" db="UniProtKB">
        <authorList>
            <consortium name="Ensembl"/>
        </authorList>
    </citation>
    <scope>IDENTIFICATION</scope>
</reference>
<name>U3K1Z4_FICAL</name>
<organism evidence="3 4">
    <name type="scientific">Ficedula albicollis</name>
    <name type="common">Collared flycatcher</name>
    <name type="synonym">Muscicapa albicollis</name>
    <dbReference type="NCBI Taxonomy" id="59894"/>
    <lineage>
        <taxon>Eukaryota</taxon>
        <taxon>Metazoa</taxon>
        <taxon>Chordata</taxon>
        <taxon>Craniata</taxon>
        <taxon>Vertebrata</taxon>
        <taxon>Euteleostomi</taxon>
        <taxon>Archelosauria</taxon>
        <taxon>Archosauria</taxon>
        <taxon>Dinosauria</taxon>
        <taxon>Saurischia</taxon>
        <taxon>Theropoda</taxon>
        <taxon>Coelurosauria</taxon>
        <taxon>Aves</taxon>
        <taxon>Neognathae</taxon>
        <taxon>Neoaves</taxon>
        <taxon>Telluraves</taxon>
        <taxon>Australaves</taxon>
        <taxon>Passeriformes</taxon>
        <taxon>Muscicapidae</taxon>
        <taxon>Ficedula</taxon>
    </lineage>
</organism>
<keyword evidence="1" id="KW-0175">Coiled coil</keyword>
<dbReference type="HOGENOM" id="CLU_2677386_0_0_1"/>